<dbReference type="Pfam" id="PF02666">
    <property type="entry name" value="PS_Dcarbxylase"/>
    <property type="match status" value="1"/>
</dbReference>
<comment type="similarity">
    <text evidence="13">Belongs to the phosphatidylserine decarboxylase family. PSD-B subfamily. Eukaryotic type I sub-subfamily.</text>
</comment>
<protein>
    <recommendedName>
        <fullName evidence="13">Phosphatidylserine decarboxylase proenzyme, mitochondrial</fullName>
        <ecNumber evidence="13">4.1.1.65</ecNumber>
    </recommendedName>
    <component>
        <recommendedName>
            <fullName evidence="13">Phosphatidylserine decarboxylase beta chain</fullName>
        </recommendedName>
    </component>
    <component>
        <recommendedName>
            <fullName evidence="13">Phosphatidylserine decarboxylase alpha chain</fullName>
        </recommendedName>
    </component>
</protein>
<comment type="function">
    <text evidence="12">Catalyzes the formation of phosphatidylethanolamine (PtdEtn) from phosphatidylserine (PtdSer). Plays a central role in phospholipid metabolism and in the interorganelle trafficking of phosphatidylserine. May be involved in lipid droplet biogenesis at the endoplasmic reticulum membrane.</text>
</comment>
<dbReference type="GO" id="GO:0005743">
    <property type="term" value="C:mitochondrial inner membrane"/>
    <property type="evidence" value="ECO:0007669"/>
    <property type="project" value="UniProtKB-SubCell"/>
</dbReference>
<comment type="pathway">
    <text evidence="1">Lipid metabolism.</text>
</comment>
<keyword evidence="9 13" id="KW-0456">Lyase</keyword>
<feature type="site" description="Cleavage (non-hydrolytic); by autocatalysis" evidence="13">
    <location>
        <begin position="348"/>
        <end position="349"/>
    </location>
</feature>
<dbReference type="EMBL" id="KB309055">
    <property type="protein sequence ID" value="ELT95640.1"/>
    <property type="molecule type" value="Genomic_DNA"/>
</dbReference>
<dbReference type="GO" id="GO:0016540">
    <property type="term" value="P:protein autoprocessing"/>
    <property type="evidence" value="ECO:0007669"/>
    <property type="project" value="UniProtKB-UniRule"/>
</dbReference>
<keyword evidence="13" id="KW-0496">Mitochondrion</keyword>
<dbReference type="GO" id="GO:0006646">
    <property type="term" value="P:phosphatidylethanolamine biosynthetic process"/>
    <property type="evidence" value="ECO:0007669"/>
    <property type="project" value="UniProtKB-UniRule"/>
</dbReference>
<evidence type="ECO:0000313" key="15">
    <source>
        <dbReference type="EnsemblMetazoa" id="CapteP227710"/>
    </source>
</evidence>
<keyword evidence="11 13" id="KW-0670">Pyruvate</keyword>
<organism evidence="14">
    <name type="scientific">Capitella teleta</name>
    <name type="common">Polychaete worm</name>
    <dbReference type="NCBI Taxonomy" id="283909"/>
    <lineage>
        <taxon>Eukaryota</taxon>
        <taxon>Metazoa</taxon>
        <taxon>Spiralia</taxon>
        <taxon>Lophotrochozoa</taxon>
        <taxon>Annelida</taxon>
        <taxon>Polychaeta</taxon>
        <taxon>Sedentaria</taxon>
        <taxon>Scolecida</taxon>
        <taxon>Capitellidae</taxon>
        <taxon>Capitella</taxon>
    </lineage>
</organism>
<feature type="topological domain" description="Mitochondrial matrix" evidence="13">
    <location>
        <begin position="1"/>
        <end position="33"/>
    </location>
</feature>
<reference evidence="16" key="1">
    <citation type="submission" date="2012-12" db="EMBL/GenBank/DDBJ databases">
        <authorList>
            <person name="Hellsten U."/>
            <person name="Grimwood J."/>
            <person name="Chapman J.A."/>
            <person name="Shapiro H."/>
            <person name="Aerts A."/>
            <person name="Otillar R.P."/>
            <person name="Terry A.Y."/>
            <person name="Boore J.L."/>
            <person name="Simakov O."/>
            <person name="Marletaz F."/>
            <person name="Cho S.-J."/>
            <person name="Edsinger-Gonzales E."/>
            <person name="Havlak P."/>
            <person name="Kuo D.-H."/>
            <person name="Larsson T."/>
            <person name="Lv J."/>
            <person name="Arendt D."/>
            <person name="Savage R."/>
            <person name="Osoegawa K."/>
            <person name="de Jong P."/>
            <person name="Lindberg D.R."/>
            <person name="Seaver E.C."/>
            <person name="Weisblat D.A."/>
            <person name="Putnam N.H."/>
            <person name="Grigoriev I.V."/>
            <person name="Rokhsar D.S."/>
        </authorList>
    </citation>
    <scope>NUCLEOTIDE SEQUENCE</scope>
    <source>
        <strain evidence="16">I ESC-2004</strain>
    </source>
</reference>
<evidence type="ECO:0000256" key="12">
    <source>
        <dbReference type="ARBA" id="ARBA00045136"/>
    </source>
</evidence>
<comment type="subcellular location">
    <molecule>Phosphatidylserine decarboxylase beta chain</molecule>
    <subcellularLocation>
        <location evidence="13">Mitochondrion inner membrane</location>
        <topology evidence="13">Single-pass membrane protein</topology>
        <orientation evidence="13">Intermembrane side</orientation>
    </subcellularLocation>
</comment>
<feature type="chain" id="PRO_5039765324" description="Phosphatidylserine decarboxylase alpha chain" evidence="13">
    <location>
        <begin position="349"/>
        <end position="381"/>
    </location>
</feature>
<dbReference type="EMBL" id="AMQN01011731">
    <property type="status" value="NOT_ANNOTATED_CDS"/>
    <property type="molecule type" value="Genomic_DNA"/>
</dbReference>
<evidence type="ECO:0000256" key="1">
    <source>
        <dbReference type="ARBA" id="ARBA00005189"/>
    </source>
</evidence>
<dbReference type="EnsemblMetazoa" id="CapteT227710">
    <property type="protein sequence ID" value="CapteP227710"/>
    <property type="gene ID" value="CapteG227710"/>
</dbReference>
<evidence type="ECO:0000256" key="7">
    <source>
        <dbReference type="ARBA" id="ARBA00023136"/>
    </source>
</evidence>
<dbReference type="OMA" id="RWVANQC"/>
<evidence type="ECO:0000256" key="10">
    <source>
        <dbReference type="ARBA" id="ARBA00023264"/>
    </source>
</evidence>
<dbReference type="UniPathway" id="UPA00558">
    <property type="reaction ID" value="UER00616"/>
</dbReference>
<feature type="topological domain" description="Mitochondrial intermembrane" evidence="13">
    <location>
        <begin position="53"/>
        <end position="381"/>
    </location>
</feature>
<reference evidence="14 16" key="2">
    <citation type="journal article" date="2013" name="Nature">
        <title>Insights into bilaterian evolution from three spiralian genomes.</title>
        <authorList>
            <person name="Simakov O."/>
            <person name="Marletaz F."/>
            <person name="Cho S.J."/>
            <person name="Edsinger-Gonzales E."/>
            <person name="Havlak P."/>
            <person name="Hellsten U."/>
            <person name="Kuo D.H."/>
            <person name="Larsson T."/>
            <person name="Lv J."/>
            <person name="Arendt D."/>
            <person name="Savage R."/>
            <person name="Osoegawa K."/>
            <person name="de Jong P."/>
            <person name="Grimwood J."/>
            <person name="Chapman J.A."/>
            <person name="Shapiro H."/>
            <person name="Aerts A."/>
            <person name="Otillar R.P."/>
            <person name="Terry A.Y."/>
            <person name="Boore J.L."/>
            <person name="Grigoriev I.V."/>
            <person name="Lindberg D.R."/>
            <person name="Seaver E.C."/>
            <person name="Weisblat D.A."/>
            <person name="Putnam N.H."/>
            <person name="Rokhsar D.S."/>
        </authorList>
    </citation>
    <scope>NUCLEOTIDE SEQUENCE</scope>
    <source>
        <strain evidence="14 16">I ESC-2004</strain>
    </source>
</reference>
<gene>
    <name evidence="14" type="ORF">CAPTEDRAFT_227710</name>
</gene>
<comment type="catalytic activity">
    <reaction evidence="13">
        <text>a 1,2-diacyl-sn-glycero-3-phospho-L-serine + H(+) = a 1,2-diacyl-sn-glycero-3-phosphoethanolamine + CO2</text>
        <dbReference type="Rhea" id="RHEA:20828"/>
        <dbReference type="ChEBI" id="CHEBI:15378"/>
        <dbReference type="ChEBI" id="CHEBI:16526"/>
        <dbReference type="ChEBI" id="CHEBI:57262"/>
        <dbReference type="ChEBI" id="CHEBI:64612"/>
        <dbReference type="EC" id="4.1.1.65"/>
    </reaction>
</comment>
<evidence type="ECO:0000256" key="2">
    <source>
        <dbReference type="ARBA" id="ARBA00022516"/>
    </source>
</evidence>
<comment type="PTM">
    <text evidence="13">Is synthesized initially as an inactive proenzyme. Formation of the active enzyme involves a self-maturation process in which the active site pyruvoyl group is generated from an internal serine residue via an autocatalytic post-translational modification. Two non-identical subunits are generated from the proenzyme in this reaction, and the pyruvate is formed at the N-terminus of the alpha chain, which is derived from the carboxyl end of the proenzyme. The autoendoproteolytic cleavage occurs by a canonical serine protease mechanism, in which the side chain hydroxyl group of the serine supplies its oxygen atom to form the C-terminus of the beta chain, while the remainder of the serine residue undergoes an oxidative deamination to produce ammonia and the pyruvoyl prosthetic group on the alpha chain. During this reaction, the Ser that is part of the protease active site of the proenzyme becomes the pyruvoyl prosthetic group, which constitutes an essential element of the active site of the mature decarboxylase.</text>
</comment>
<name>R7TXD7_CAPTE</name>
<dbReference type="STRING" id="283909.R7TXD7"/>
<keyword evidence="6 13" id="KW-0443">Lipid metabolism</keyword>
<dbReference type="EMBL" id="AMQN01011730">
    <property type="status" value="NOT_ANNOTATED_CDS"/>
    <property type="molecule type" value="Genomic_DNA"/>
</dbReference>
<dbReference type="EC" id="4.1.1.65" evidence="13"/>
<dbReference type="HAMAP" id="MF_03208">
    <property type="entry name" value="PS_decarb_PSD_B_type1_euk"/>
    <property type="match status" value="1"/>
</dbReference>
<feature type="active site" description="Charge relay system; for autoendoproteolytic cleavage activity" evidence="13">
    <location>
        <position position="168"/>
    </location>
</feature>
<evidence type="ECO:0000256" key="13">
    <source>
        <dbReference type="HAMAP-Rule" id="MF_03208"/>
    </source>
</evidence>
<comment type="subcellular location">
    <molecule>Phosphatidylserine decarboxylase alpha chain</molecule>
    <subcellularLocation>
        <location evidence="13">Mitochondrion inner membrane</location>
        <topology evidence="13">Peripheral membrane protein</topology>
        <orientation evidence="13">Intermembrane side</orientation>
    </subcellularLocation>
    <text evidence="13">Anchored to the mitochondrial inner membrane through its interaction with the integral membrane beta chain.</text>
</comment>
<dbReference type="FunCoup" id="R7TXD7">
    <property type="interactions" value="1512"/>
</dbReference>
<feature type="chain" id="PRO_5039765325" description="Phosphatidylserine decarboxylase beta chain" evidence="13">
    <location>
        <begin position="1"/>
        <end position="348"/>
    </location>
</feature>
<comment type="subunit">
    <text evidence="13">Heterodimer of a large membrane-associated beta subunit and a small pyruvoyl-containing alpha subunit.</text>
</comment>
<evidence type="ECO:0000313" key="14">
    <source>
        <dbReference type="EMBL" id="ELT95640.1"/>
    </source>
</evidence>
<sequence>MWSRSPAHTERLMRPVSHTGCRGSHLIPQVSLKWVPIPMSVGFAYICYQQYGHVIEREQRHMKSPGDDARPSGLASDWQTSAPQVSIYRALPLNFVSRMWGKLNSIEVPVSLRAPLYKVYISLFGCNLEEAAIQDLDYYRTLGEFFRRRLRPGCRPVDKKALLTSPSDGKILHCGRIRDGQVEQVKGVTYPLADFLGPVSWRSSERKSADYAERVKHNPENELYHCVVYLAPGDYHGFHSPSEWTVSTRRHFPGDLLSVSELVARRVRGLFNFNERAVYYGTWQHGFFAMAAVGATNVGSIKVYHDKRLFTNIPDQPTDQHFDEEFSNEIRPGIPMKKGDSFGEFNLGSTIVLIFEAPPGLKFHIPEGRKIKFGQRLASVR</sequence>
<feature type="active site" description="Schiff-base intermediate with substrate; via pyruvic acid; for decarboxylase activity" evidence="13">
    <location>
        <position position="349"/>
    </location>
</feature>
<evidence type="ECO:0000256" key="9">
    <source>
        <dbReference type="ARBA" id="ARBA00023239"/>
    </source>
</evidence>
<dbReference type="InterPro" id="IPR033661">
    <property type="entry name" value="PSD_type1_euk"/>
</dbReference>
<feature type="modified residue" description="Pyruvic acid (Ser); by autocatalysis" evidence="13">
    <location>
        <position position="349"/>
    </location>
</feature>
<dbReference type="GO" id="GO:0004609">
    <property type="term" value="F:phosphatidylserine decarboxylase activity"/>
    <property type="evidence" value="ECO:0007669"/>
    <property type="project" value="UniProtKB-UniRule"/>
</dbReference>
<dbReference type="PANTHER" id="PTHR10067:SF6">
    <property type="entry name" value="PHOSPHATIDYLSERINE DECARBOXYLASE PROENZYME, MITOCHONDRIAL"/>
    <property type="match status" value="1"/>
</dbReference>
<dbReference type="InterPro" id="IPR033177">
    <property type="entry name" value="PSD-B"/>
</dbReference>
<keyword evidence="13" id="KW-0999">Mitochondrion inner membrane</keyword>
<keyword evidence="4 13" id="KW-0210">Decarboxylase</keyword>
<keyword evidence="8 13" id="KW-0594">Phospholipid biosynthesis</keyword>
<comment type="pathway">
    <text evidence="13">Phospholipid metabolism; phosphatidylethanolamine biosynthesis; phosphatidylethanolamine from CDP-diacylglycerol: step 2/2.</text>
</comment>
<dbReference type="Proteomes" id="UP000014760">
    <property type="component" value="Unassembled WGS sequence"/>
</dbReference>
<evidence type="ECO:0000256" key="8">
    <source>
        <dbReference type="ARBA" id="ARBA00023209"/>
    </source>
</evidence>
<proteinExistence type="inferred from homology"/>
<accession>R7TXD7</accession>
<dbReference type="HOGENOM" id="CLU_029061_3_0_1"/>
<feature type="active site" description="Charge relay system; for autoendoproteolytic cleavage activity" evidence="13">
    <location>
        <position position="239"/>
    </location>
</feature>
<keyword evidence="5 13" id="KW-1133">Transmembrane helix</keyword>
<comment type="cofactor">
    <cofactor evidence="13">
        <name>pyruvate</name>
        <dbReference type="ChEBI" id="CHEBI:15361"/>
    </cofactor>
    <text evidence="13">Binds 1 pyruvoyl group covalently per subunit.</text>
</comment>
<dbReference type="OrthoDB" id="4330at2759"/>
<evidence type="ECO:0000313" key="16">
    <source>
        <dbReference type="Proteomes" id="UP000014760"/>
    </source>
</evidence>
<evidence type="ECO:0000256" key="6">
    <source>
        <dbReference type="ARBA" id="ARBA00023098"/>
    </source>
</evidence>
<dbReference type="EMBL" id="AMQN01011729">
    <property type="status" value="NOT_ANNOTATED_CDS"/>
    <property type="molecule type" value="Genomic_DNA"/>
</dbReference>
<dbReference type="AlphaFoldDB" id="R7TXD7"/>
<dbReference type="NCBIfam" id="TIGR00163">
    <property type="entry name" value="PS_decarb"/>
    <property type="match status" value="1"/>
</dbReference>
<dbReference type="PANTHER" id="PTHR10067">
    <property type="entry name" value="PHOSPHATIDYLSERINE DECARBOXYLASE"/>
    <property type="match status" value="1"/>
</dbReference>
<keyword evidence="3 13" id="KW-0812">Transmembrane</keyword>
<keyword evidence="13" id="KW-0865">Zymogen</keyword>
<keyword evidence="7 13" id="KW-0472">Membrane</keyword>
<keyword evidence="2 13" id="KW-0444">Lipid biosynthesis</keyword>
<evidence type="ECO:0000256" key="5">
    <source>
        <dbReference type="ARBA" id="ARBA00022989"/>
    </source>
</evidence>
<evidence type="ECO:0000256" key="3">
    <source>
        <dbReference type="ARBA" id="ARBA00022692"/>
    </source>
</evidence>
<feature type="active site" description="Charge relay system; for autoendoproteolytic cleavage activity" evidence="13">
    <location>
        <position position="349"/>
    </location>
</feature>
<dbReference type="InterPro" id="IPR003817">
    <property type="entry name" value="PS_Dcarbxylase"/>
</dbReference>
<evidence type="ECO:0000256" key="11">
    <source>
        <dbReference type="ARBA" id="ARBA00023317"/>
    </source>
</evidence>
<keyword evidence="16" id="KW-1185">Reference proteome</keyword>
<evidence type="ECO:0000256" key="4">
    <source>
        <dbReference type="ARBA" id="ARBA00022793"/>
    </source>
</evidence>
<keyword evidence="10 13" id="KW-1208">Phospholipid metabolism</keyword>
<reference evidence="15" key="3">
    <citation type="submission" date="2015-06" db="UniProtKB">
        <authorList>
            <consortium name="EnsemblMetazoa"/>
        </authorList>
    </citation>
    <scope>IDENTIFICATION</scope>
</reference>